<organism evidence="2 3">
    <name type="scientific">Methylobacterium pseudosasicola</name>
    <dbReference type="NCBI Taxonomy" id="582667"/>
    <lineage>
        <taxon>Bacteria</taxon>
        <taxon>Pseudomonadati</taxon>
        <taxon>Pseudomonadota</taxon>
        <taxon>Alphaproteobacteria</taxon>
        <taxon>Hyphomicrobiales</taxon>
        <taxon>Methylobacteriaceae</taxon>
        <taxon>Methylobacterium</taxon>
    </lineage>
</organism>
<dbReference type="EMBL" id="FOTK01000015">
    <property type="protein sequence ID" value="SFL97802.1"/>
    <property type="molecule type" value="Genomic_DNA"/>
</dbReference>
<accession>A0A1I4M3J3</accession>
<gene>
    <name evidence="2" type="ORF">SAMN05192568_101578</name>
</gene>
<evidence type="ECO:0000313" key="2">
    <source>
        <dbReference type="EMBL" id="SFL97802.1"/>
    </source>
</evidence>
<keyword evidence="1" id="KW-1133">Transmembrane helix</keyword>
<evidence type="ECO:0000313" key="3">
    <source>
        <dbReference type="Proteomes" id="UP000199048"/>
    </source>
</evidence>
<keyword evidence="1" id="KW-0812">Transmembrane</keyword>
<dbReference type="AlphaFoldDB" id="A0A1I4M3J3"/>
<keyword evidence="3" id="KW-1185">Reference proteome</keyword>
<sequence>MPYLDIIALLIAPVAALALGFGAIRYARWADRRP</sequence>
<proteinExistence type="predicted"/>
<reference evidence="3" key="1">
    <citation type="submission" date="2016-10" db="EMBL/GenBank/DDBJ databases">
        <authorList>
            <person name="Varghese N."/>
            <person name="Submissions S."/>
        </authorList>
    </citation>
    <scope>NUCLEOTIDE SEQUENCE [LARGE SCALE GENOMIC DNA]</scope>
    <source>
        <strain evidence="3">BL36</strain>
    </source>
</reference>
<name>A0A1I4M3J3_9HYPH</name>
<dbReference type="Proteomes" id="UP000199048">
    <property type="component" value="Unassembled WGS sequence"/>
</dbReference>
<evidence type="ECO:0000256" key="1">
    <source>
        <dbReference type="SAM" id="Phobius"/>
    </source>
</evidence>
<keyword evidence="1" id="KW-0472">Membrane</keyword>
<protein>
    <submittedName>
        <fullName evidence="2">Uncharacterized protein</fullName>
    </submittedName>
</protein>
<feature type="transmembrane region" description="Helical" evidence="1">
    <location>
        <begin position="6"/>
        <end position="27"/>
    </location>
</feature>